<keyword evidence="2" id="KW-1185">Reference proteome</keyword>
<accession>A0A4Y3INT8</accession>
<evidence type="ECO:0000313" key="2">
    <source>
        <dbReference type="Proteomes" id="UP000318242"/>
    </source>
</evidence>
<protein>
    <recommendedName>
        <fullName evidence="3">Lipoprotein</fullName>
    </recommendedName>
</protein>
<comment type="caution">
    <text evidence="1">The sequence shown here is derived from an EMBL/GenBank/DDBJ whole genome shotgun (WGS) entry which is preliminary data.</text>
</comment>
<reference evidence="1 2" key="1">
    <citation type="submission" date="2019-06" db="EMBL/GenBank/DDBJ databases">
        <title>Whole genome shotgun sequence of Vibrio comitans NBRC 102076.</title>
        <authorList>
            <person name="Hosoyama A."/>
            <person name="Uohara A."/>
            <person name="Ohji S."/>
            <person name="Ichikawa N."/>
        </authorList>
    </citation>
    <scope>NUCLEOTIDE SEQUENCE [LARGE SCALE GENOMIC DNA]</scope>
    <source>
        <strain evidence="1 2">NBRC 102076</strain>
    </source>
</reference>
<proteinExistence type="predicted"/>
<name>A0A4Y3INT8_9VIBR</name>
<dbReference type="Proteomes" id="UP000318242">
    <property type="component" value="Unassembled WGS sequence"/>
</dbReference>
<organism evidence="1 2">
    <name type="scientific">Vibrio comitans NBRC 102076</name>
    <dbReference type="NCBI Taxonomy" id="1219078"/>
    <lineage>
        <taxon>Bacteria</taxon>
        <taxon>Pseudomonadati</taxon>
        <taxon>Pseudomonadota</taxon>
        <taxon>Gammaproteobacteria</taxon>
        <taxon>Vibrionales</taxon>
        <taxon>Vibrionaceae</taxon>
        <taxon>Vibrio</taxon>
    </lineage>
</organism>
<dbReference type="AlphaFoldDB" id="A0A4Y3INT8"/>
<dbReference type="PROSITE" id="PS51257">
    <property type="entry name" value="PROKAR_LIPOPROTEIN"/>
    <property type="match status" value="1"/>
</dbReference>
<evidence type="ECO:0008006" key="3">
    <source>
        <dbReference type="Google" id="ProtNLM"/>
    </source>
</evidence>
<gene>
    <name evidence="1" type="ORF">VCO01S_19450</name>
</gene>
<dbReference type="RefSeq" id="WP_141271158.1">
    <property type="nucleotide sequence ID" value="NZ_BJLH01000008.1"/>
</dbReference>
<evidence type="ECO:0000313" key="1">
    <source>
        <dbReference type="EMBL" id="GEA60752.1"/>
    </source>
</evidence>
<dbReference type="EMBL" id="BJLH01000008">
    <property type="protein sequence ID" value="GEA60752.1"/>
    <property type="molecule type" value="Genomic_DNA"/>
</dbReference>
<sequence>MKYLVILITLILVGCGSGGGSSEQPKPQTGEITYAWNTGLNPNTVFAVGDKTQTYYETTPLTVESGNTAFTVYNSGSNHVHCEGVVNVRVDDPVTIKCNGNNPSTGFTATYESDEPVTSWTDVFENDDYIQWEKLIDGEFAEETSSLITDEMTLEIAHKVRHYKLNNAVELNTKNIRMVTTVSENRYMAFQKFEDRDEEYISVLIEGNEININYKPVEGGIVFCHSYDYINENGVTCMNSDRFIDVEVINNLRTAFELREDSFFTTDWLYQLTK</sequence>